<dbReference type="Pfam" id="PF00892">
    <property type="entry name" value="EamA"/>
    <property type="match status" value="2"/>
</dbReference>
<feature type="transmembrane region" description="Helical" evidence="5">
    <location>
        <begin position="131"/>
        <end position="148"/>
    </location>
</feature>
<dbReference type="EMBL" id="CAEZTJ010000058">
    <property type="protein sequence ID" value="CAB4567262.1"/>
    <property type="molecule type" value="Genomic_DNA"/>
</dbReference>
<feature type="transmembrane region" description="Helical" evidence="5">
    <location>
        <begin position="218"/>
        <end position="239"/>
    </location>
</feature>
<organism evidence="7">
    <name type="scientific">freshwater metagenome</name>
    <dbReference type="NCBI Taxonomy" id="449393"/>
    <lineage>
        <taxon>unclassified sequences</taxon>
        <taxon>metagenomes</taxon>
        <taxon>ecological metagenomes</taxon>
    </lineage>
</organism>
<dbReference type="InterPro" id="IPR050638">
    <property type="entry name" value="AA-Vitamin_Transporters"/>
</dbReference>
<name>A0A6J6DT18_9ZZZZ</name>
<evidence type="ECO:0000256" key="1">
    <source>
        <dbReference type="ARBA" id="ARBA00004141"/>
    </source>
</evidence>
<feature type="transmembrane region" description="Helical" evidence="5">
    <location>
        <begin position="45"/>
        <end position="64"/>
    </location>
</feature>
<feature type="transmembrane region" description="Helical" evidence="5">
    <location>
        <begin position="251"/>
        <end position="268"/>
    </location>
</feature>
<feature type="domain" description="EamA" evidence="6">
    <location>
        <begin position="157"/>
        <end position="289"/>
    </location>
</feature>
<comment type="subcellular location">
    <subcellularLocation>
        <location evidence="1">Membrane</location>
        <topology evidence="1">Multi-pass membrane protein</topology>
    </subcellularLocation>
</comment>
<evidence type="ECO:0000259" key="6">
    <source>
        <dbReference type="Pfam" id="PF00892"/>
    </source>
</evidence>
<protein>
    <submittedName>
        <fullName evidence="7">Unannotated protein</fullName>
    </submittedName>
</protein>
<evidence type="ECO:0000256" key="5">
    <source>
        <dbReference type="SAM" id="Phobius"/>
    </source>
</evidence>
<reference evidence="7" key="1">
    <citation type="submission" date="2020-05" db="EMBL/GenBank/DDBJ databases">
        <authorList>
            <person name="Chiriac C."/>
            <person name="Salcher M."/>
            <person name="Ghai R."/>
            <person name="Kavagutti S V."/>
        </authorList>
    </citation>
    <scope>NUCLEOTIDE SEQUENCE</scope>
</reference>
<proteinExistence type="predicted"/>
<dbReference type="GO" id="GO:0016020">
    <property type="term" value="C:membrane"/>
    <property type="evidence" value="ECO:0007669"/>
    <property type="project" value="UniProtKB-SubCell"/>
</dbReference>
<sequence>MTEQGGNQRSLVSVIAVLVSGTLLGTAGTAVALAPAEASTTSLGVARVGIGGLILLLLLPLFGGSVRNLSNVLKRGGVWVMALSTAAFQPLFFGATEKTGVALSTVLTIGTMPLFTGLIGRVLFKAPLTRIWFIATSLAVIGLLLRSWEQLENTDALGIVMALGAGLATGCYVNGAKFELNRGGHPVELPAVAYTLSALLLLPLLVGDSLAWMTTSSGILTAIYLGAISMALANTLQVVGLKRLSPAPTATLLLADPLTATILGIWVLDESITPIATLGLILVAIGLVMQGLAERR</sequence>
<feature type="transmembrane region" description="Helical" evidence="5">
    <location>
        <begin position="12"/>
        <end position="33"/>
    </location>
</feature>
<dbReference type="InterPro" id="IPR000620">
    <property type="entry name" value="EamA_dom"/>
</dbReference>
<dbReference type="AlphaFoldDB" id="A0A6J6DT18"/>
<dbReference type="InterPro" id="IPR037185">
    <property type="entry name" value="EmrE-like"/>
</dbReference>
<feature type="transmembrane region" description="Helical" evidence="5">
    <location>
        <begin position="101"/>
        <end position="124"/>
    </location>
</feature>
<dbReference type="PANTHER" id="PTHR32322">
    <property type="entry name" value="INNER MEMBRANE TRANSPORTER"/>
    <property type="match status" value="1"/>
</dbReference>
<keyword evidence="4 5" id="KW-0472">Membrane</keyword>
<feature type="domain" description="EamA" evidence="6">
    <location>
        <begin position="14"/>
        <end position="145"/>
    </location>
</feature>
<evidence type="ECO:0000313" key="7">
    <source>
        <dbReference type="EMBL" id="CAB4567262.1"/>
    </source>
</evidence>
<evidence type="ECO:0000256" key="2">
    <source>
        <dbReference type="ARBA" id="ARBA00022692"/>
    </source>
</evidence>
<dbReference type="SUPFAM" id="SSF103481">
    <property type="entry name" value="Multidrug resistance efflux transporter EmrE"/>
    <property type="match status" value="2"/>
</dbReference>
<feature type="transmembrane region" description="Helical" evidence="5">
    <location>
        <begin position="274"/>
        <end position="293"/>
    </location>
</feature>
<keyword evidence="3 5" id="KW-1133">Transmembrane helix</keyword>
<evidence type="ECO:0000256" key="4">
    <source>
        <dbReference type="ARBA" id="ARBA00023136"/>
    </source>
</evidence>
<feature type="transmembrane region" description="Helical" evidence="5">
    <location>
        <begin position="76"/>
        <end position="95"/>
    </location>
</feature>
<accession>A0A6J6DT18</accession>
<feature type="transmembrane region" description="Helical" evidence="5">
    <location>
        <begin position="154"/>
        <end position="175"/>
    </location>
</feature>
<dbReference type="PANTHER" id="PTHR32322:SF2">
    <property type="entry name" value="EAMA DOMAIN-CONTAINING PROTEIN"/>
    <property type="match status" value="1"/>
</dbReference>
<feature type="transmembrane region" description="Helical" evidence="5">
    <location>
        <begin position="187"/>
        <end position="206"/>
    </location>
</feature>
<gene>
    <name evidence="7" type="ORF">UFOPK1650_00518</name>
</gene>
<keyword evidence="2 5" id="KW-0812">Transmembrane</keyword>
<evidence type="ECO:0000256" key="3">
    <source>
        <dbReference type="ARBA" id="ARBA00022989"/>
    </source>
</evidence>